<dbReference type="EMBL" id="BAABME010009614">
    <property type="protein sequence ID" value="GAA0175479.1"/>
    <property type="molecule type" value="Genomic_DNA"/>
</dbReference>
<sequence>MDDNDRKIEPTSPYFLGRFVFVDGTIQKLTENRKLLNWETVNSMLMSWILCSLDSKLASTVPDFEEAKPLWDYLEKRFSVANGPRLQQLRKDITICRQTKGMALEDYYNKLAGLFDELARLKPPTHARVASARMELLLVMKRIGRKSTCINFLWGLMINFTDENSKTVVHKSAEPDSFYAFAIPSDRPLSRYELSKLNCTHCRQSSHDHSSCFKLHGYPPWWEERQQ</sequence>
<evidence type="ECO:0008006" key="3">
    <source>
        <dbReference type="Google" id="ProtNLM"/>
    </source>
</evidence>
<reference evidence="1 2" key="1">
    <citation type="submission" date="2024-01" db="EMBL/GenBank/DDBJ databases">
        <title>The complete chloroplast genome sequence of Lithospermum erythrorhizon: insights into the phylogenetic relationship among Boraginaceae species and the maternal lineages of purple gromwells.</title>
        <authorList>
            <person name="Okada T."/>
            <person name="Watanabe K."/>
        </authorList>
    </citation>
    <scope>NUCLEOTIDE SEQUENCE [LARGE SCALE GENOMIC DNA]</scope>
</reference>
<keyword evidence="2" id="KW-1185">Reference proteome</keyword>
<comment type="caution">
    <text evidence="1">The sequence shown here is derived from an EMBL/GenBank/DDBJ whole genome shotgun (WGS) entry which is preliminary data.</text>
</comment>
<evidence type="ECO:0000313" key="1">
    <source>
        <dbReference type="EMBL" id="GAA0175479.1"/>
    </source>
</evidence>
<dbReference type="PANTHER" id="PTHR37610">
    <property type="entry name" value="CCHC-TYPE DOMAIN-CONTAINING PROTEIN"/>
    <property type="match status" value="1"/>
</dbReference>
<dbReference type="PANTHER" id="PTHR37610:SF101">
    <property type="entry name" value="(RAPE) HYPOTHETICAL PROTEIN"/>
    <property type="match status" value="1"/>
</dbReference>
<dbReference type="AlphaFoldDB" id="A0AAV3RHZ5"/>
<name>A0AAV3RHZ5_LITER</name>
<organism evidence="1 2">
    <name type="scientific">Lithospermum erythrorhizon</name>
    <name type="common">Purple gromwell</name>
    <name type="synonym">Lithospermum officinale var. erythrorhizon</name>
    <dbReference type="NCBI Taxonomy" id="34254"/>
    <lineage>
        <taxon>Eukaryota</taxon>
        <taxon>Viridiplantae</taxon>
        <taxon>Streptophyta</taxon>
        <taxon>Embryophyta</taxon>
        <taxon>Tracheophyta</taxon>
        <taxon>Spermatophyta</taxon>
        <taxon>Magnoliopsida</taxon>
        <taxon>eudicotyledons</taxon>
        <taxon>Gunneridae</taxon>
        <taxon>Pentapetalae</taxon>
        <taxon>asterids</taxon>
        <taxon>lamiids</taxon>
        <taxon>Boraginales</taxon>
        <taxon>Boraginaceae</taxon>
        <taxon>Boraginoideae</taxon>
        <taxon>Lithospermeae</taxon>
        <taxon>Lithospermum</taxon>
    </lineage>
</organism>
<gene>
    <name evidence="1" type="ORF">LIER_28646</name>
</gene>
<accession>A0AAV3RHZ5</accession>
<proteinExistence type="predicted"/>
<protein>
    <recommendedName>
        <fullName evidence="3">Retrotransposon gag domain-containing protein</fullName>
    </recommendedName>
</protein>
<dbReference type="Proteomes" id="UP001454036">
    <property type="component" value="Unassembled WGS sequence"/>
</dbReference>
<evidence type="ECO:0000313" key="2">
    <source>
        <dbReference type="Proteomes" id="UP001454036"/>
    </source>
</evidence>